<sequence length="136" mass="15748">MIKLRPHHIMCFQGYEGKGYSQSFVLNMNRIHKELNEKAGLKIKIVFSTDDVCKKCPNKLSENYCSSNEKVMNLDSKVIRYLRLEEKIYTYAELVDKLSLSINGKIMDDVCGKCEWYKTSKCRANILNLAKGKIEL</sequence>
<organism evidence="1 2">
    <name type="scientific">Clostridium oryzae</name>
    <dbReference type="NCBI Taxonomy" id="1450648"/>
    <lineage>
        <taxon>Bacteria</taxon>
        <taxon>Bacillati</taxon>
        <taxon>Bacillota</taxon>
        <taxon>Clostridia</taxon>
        <taxon>Eubacteriales</taxon>
        <taxon>Clostridiaceae</taxon>
        <taxon>Clostridium</taxon>
    </lineage>
</organism>
<reference evidence="1 2" key="1">
    <citation type="submission" date="2017-03" db="EMBL/GenBank/DDBJ databases">
        <title>Genome sequence of Clostridium oryzae DSM 28571.</title>
        <authorList>
            <person name="Poehlein A."/>
            <person name="Daniel R."/>
        </authorList>
    </citation>
    <scope>NUCLEOTIDE SEQUENCE [LARGE SCALE GENOMIC DNA]</scope>
    <source>
        <strain evidence="1 2">DSM 28571</strain>
    </source>
</reference>
<dbReference type="STRING" id="1450648.CLORY_06270"/>
<protein>
    <recommendedName>
        <fullName evidence="3">DUF1284 domain-containing protein</fullName>
    </recommendedName>
</protein>
<evidence type="ECO:0008006" key="3">
    <source>
        <dbReference type="Google" id="ProtNLM"/>
    </source>
</evidence>
<evidence type="ECO:0000313" key="2">
    <source>
        <dbReference type="Proteomes" id="UP000190080"/>
    </source>
</evidence>
<dbReference type="Proteomes" id="UP000190080">
    <property type="component" value="Unassembled WGS sequence"/>
</dbReference>
<proteinExistence type="predicted"/>
<dbReference type="InterPro" id="IPR009702">
    <property type="entry name" value="DUF1284"/>
</dbReference>
<name>A0A1V4IX20_9CLOT</name>
<accession>A0A1V4IX20</accession>
<dbReference type="RefSeq" id="WP_079422083.1">
    <property type="nucleotide sequence ID" value="NZ_MZGV01000004.1"/>
</dbReference>
<dbReference type="Pfam" id="PF06935">
    <property type="entry name" value="DUF1284"/>
    <property type="match status" value="1"/>
</dbReference>
<comment type="caution">
    <text evidence="1">The sequence shown here is derived from an EMBL/GenBank/DDBJ whole genome shotgun (WGS) entry which is preliminary data.</text>
</comment>
<keyword evidence="2" id="KW-1185">Reference proteome</keyword>
<dbReference type="EMBL" id="MZGV01000004">
    <property type="protein sequence ID" value="OPJ64433.1"/>
    <property type="molecule type" value="Genomic_DNA"/>
</dbReference>
<dbReference type="AlphaFoldDB" id="A0A1V4IX20"/>
<gene>
    <name evidence="1" type="ORF">CLORY_06270</name>
</gene>
<dbReference type="OrthoDB" id="121064at2"/>
<evidence type="ECO:0000313" key="1">
    <source>
        <dbReference type="EMBL" id="OPJ64433.1"/>
    </source>
</evidence>